<protein>
    <submittedName>
        <fullName evidence="7">RNA polymerase sigma-70 factor, ECF subfamily</fullName>
    </submittedName>
</protein>
<dbReference type="SUPFAM" id="SSF88659">
    <property type="entry name" value="Sigma3 and sigma4 domains of RNA polymerase sigma factors"/>
    <property type="match status" value="1"/>
</dbReference>
<accession>A0A1T4VVX6</accession>
<dbReference type="InterPro" id="IPR039425">
    <property type="entry name" value="RNA_pol_sigma-70-like"/>
</dbReference>
<sequence>MEKSYIESVINEYGRDIYSFCVYLTGSRHEADDLYQQVFLIAIEKNNLDVDNNPKSYLLAIAANVWNNKKRKFLWRQNKAQTIHYEKDNLEQIAVEKDSPENEFIKREELIRVRKLVDELPDKMKVVILLYYMEDMSIEEISKTLRIPIGTVKSRLHQAKKKLKERL</sequence>
<keyword evidence="2" id="KW-0805">Transcription regulation</keyword>
<dbReference type="Gene3D" id="1.10.10.10">
    <property type="entry name" value="Winged helix-like DNA-binding domain superfamily/Winged helix DNA-binding domain"/>
    <property type="match status" value="1"/>
</dbReference>
<dbReference type="Gene3D" id="1.10.1740.10">
    <property type="match status" value="1"/>
</dbReference>
<feature type="domain" description="RNA polymerase sigma-70 region 2" evidence="5">
    <location>
        <begin position="10"/>
        <end position="72"/>
    </location>
</feature>
<dbReference type="InterPro" id="IPR013324">
    <property type="entry name" value="RNA_pol_sigma_r3/r4-like"/>
</dbReference>
<proteinExistence type="inferred from homology"/>
<dbReference type="SUPFAM" id="SSF88946">
    <property type="entry name" value="Sigma2 domain of RNA polymerase sigma factors"/>
    <property type="match status" value="1"/>
</dbReference>
<keyword evidence="3" id="KW-0731">Sigma factor</keyword>
<dbReference type="Proteomes" id="UP000190814">
    <property type="component" value="Unassembled WGS sequence"/>
</dbReference>
<dbReference type="InterPro" id="IPR013249">
    <property type="entry name" value="RNA_pol_sigma70_r4_t2"/>
</dbReference>
<dbReference type="STRING" id="39495.SAMN02745111_01783"/>
<dbReference type="OrthoDB" id="9795666at2"/>
<dbReference type="GO" id="GO:0003677">
    <property type="term" value="F:DNA binding"/>
    <property type="evidence" value="ECO:0007669"/>
    <property type="project" value="InterPro"/>
</dbReference>
<dbReference type="AlphaFoldDB" id="A0A1T4VVX6"/>
<gene>
    <name evidence="7" type="ORF">SAMN02745111_01783</name>
</gene>
<dbReference type="InterPro" id="IPR014284">
    <property type="entry name" value="RNA_pol_sigma-70_dom"/>
</dbReference>
<dbReference type="PANTHER" id="PTHR43133">
    <property type="entry name" value="RNA POLYMERASE ECF-TYPE SIGMA FACTO"/>
    <property type="match status" value="1"/>
</dbReference>
<reference evidence="7 8" key="1">
    <citation type="submission" date="2017-02" db="EMBL/GenBank/DDBJ databases">
        <authorList>
            <person name="Peterson S.W."/>
        </authorList>
    </citation>
    <scope>NUCLEOTIDE SEQUENCE [LARGE SCALE GENOMIC DNA]</scope>
    <source>
        <strain evidence="7 8">ATCC 35992</strain>
    </source>
</reference>
<dbReference type="Pfam" id="PF08281">
    <property type="entry name" value="Sigma70_r4_2"/>
    <property type="match status" value="1"/>
</dbReference>
<evidence type="ECO:0000259" key="5">
    <source>
        <dbReference type="Pfam" id="PF04542"/>
    </source>
</evidence>
<dbReference type="CDD" id="cd06171">
    <property type="entry name" value="Sigma70_r4"/>
    <property type="match status" value="1"/>
</dbReference>
<evidence type="ECO:0000313" key="7">
    <source>
        <dbReference type="EMBL" id="SKA69107.1"/>
    </source>
</evidence>
<dbReference type="InterPro" id="IPR036388">
    <property type="entry name" value="WH-like_DNA-bd_sf"/>
</dbReference>
<keyword evidence="8" id="KW-1185">Reference proteome</keyword>
<organism evidence="7 8">
    <name type="scientific">Eubacterium uniforme</name>
    <dbReference type="NCBI Taxonomy" id="39495"/>
    <lineage>
        <taxon>Bacteria</taxon>
        <taxon>Bacillati</taxon>
        <taxon>Bacillota</taxon>
        <taxon>Clostridia</taxon>
        <taxon>Eubacteriales</taxon>
        <taxon>Eubacteriaceae</taxon>
        <taxon>Eubacterium</taxon>
    </lineage>
</organism>
<dbReference type="Pfam" id="PF04542">
    <property type="entry name" value="Sigma70_r2"/>
    <property type="match status" value="1"/>
</dbReference>
<name>A0A1T4VVX6_9FIRM</name>
<evidence type="ECO:0000256" key="3">
    <source>
        <dbReference type="ARBA" id="ARBA00023082"/>
    </source>
</evidence>
<dbReference type="InterPro" id="IPR007627">
    <property type="entry name" value="RNA_pol_sigma70_r2"/>
</dbReference>
<dbReference type="EMBL" id="FUXZ01000010">
    <property type="protein sequence ID" value="SKA69107.1"/>
    <property type="molecule type" value="Genomic_DNA"/>
</dbReference>
<dbReference type="InterPro" id="IPR013325">
    <property type="entry name" value="RNA_pol_sigma_r2"/>
</dbReference>
<evidence type="ECO:0000256" key="4">
    <source>
        <dbReference type="ARBA" id="ARBA00023163"/>
    </source>
</evidence>
<feature type="domain" description="RNA polymerase sigma factor 70 region 4 type 2" evidence="6">
    <location>
        <begin position="112"/>
        <end position="163"/>
    </location>
</feature>
<dbReference type="PANTHER" id="PTHR43133:SF60">
    <property type="entry name" value="RNA POLYMERASE SIGMA FACTOR SIGV"/>
    <property type="match status" value="1"/>
</dbReference>
<evidence type="ECO:0000313" key="8">
    <source>
        <dbReference type="Proteomes" id="UP000190814"/>
    </source>
</evidence>
<dbReference type="GO" id="GO:0016987">
    <property type="term" value="F:sigma factor activity"/>
    <property type="evidence" value="ECO:0007669"/>
    <property type="project" value="UniProtKB-KW"/>
</dbReference>
<evidence type="ECO:0000256" key="1">
    <source>
        <dbReference type="ARBA" id="ARBA00010641"/>
    </source>
</evidence>
<dbReference type="RefSeq" id="WP_078766631.1">
    <property type="nucleotide sequence ID" value="NZ_FUXZ01000010.1"/>
</dbReference>
<evidence type="ECO:0000259" key="6">
    <source>
        <dbReference type="Pfam" id="PF08281"/>
    </source>
</evidence>
<keyword evidence="4" id="KW-0804">Transcription</keyword>
<dbReference type="NCBIfam" id="TIGR02937">
    <property type="entry name" value="sigma70-ECF"/>
    <property type="match status" value="1"/>
</dbReference>
<dbReference type="GO" id="GO:0006352">
    <property type="term" value="P:DNA-templated transcription initiation"/>
    <property type="evidence" value="ECO:0007669"/>
    <property type="project" value="InterPro"/>
</dbReference>
<evidence type="ECO:0000256" key="2">
    <source>
        <dbReference type="ARBA" id="ARBA00023015"/>
    </source>
</evidence>
<comment type="similarity">
    <text evidence="1">Belongs to the sigma-70 factor family. ECF subfamily.</text>
</comment>